<keyword evidence="2" id="KW-1015">Disulfide bond</keyword>
<evidence type="ECO:0000256" key="2">
    <source>
        <dbReference type="ARBA" id="ARBA00023157"/>
    </source>
</evidence>
<dbReference type="PANTHER" id="PTHR24251">
    <property type="entry name" value="OVOCHYMASE-RELATED"/>
    <property type="match status" value="1"/>
</dbReference>
<feature type="signal peptide" evidence="4">
    <location>
        <begin position="1"/>
        <end position="16"/>
    </location>
</feature>
<dbReference type="Gene3D" id="2.60.120.290">
    <property type="entry name" value="Spermadhesin, CUB domain"/>
    <property type="match status" value="3"/>
</dbReference>
<keyword evidence="1" id="KW-0677">Repeat</keyword>
<accession>A0A9P0FHW8</accession>
<dbReference type="InterPro" id="IPR000859">
    <property type="entry name" value="CUB_dom"/>
</dbReference>
<dbReference type="SMART" id="SM00042">
    <property type="entry name" value="CUB"/>
    <property type="match status" value="2"/>
</dbReference>
<feature type="domain" description="CUB" evidence="5">
    <location>
        <begin position="425"/>
        <end position="552"/>
    </location>
</feature>
<dbReference type="CDD" id="cd00041">
    <property type="entry name" value="CUB"/>
    <property type="match status" value="2"/>
</dbReference>
<dbReference type="OrthoDB" id="6369184at2759"/>
<evidence type="ECO:0000256" key="3">
    <source>
        <dbReference type="PROSITE-ProRule" id="PRU00059"/>
    </source>
</evidence>
<evidence type="ECO:0000313" key="7">
    <source>
        <dbReference type="Proteomes" id="UP001154078"/>
    </source>
</evidence>
<evidence type="ECO:0000259" key="5">
    <source>
        <dbReference type="PROSITE" id="PS01180"/>
    </source>
</evidence>
<sequence>MLKYSCLCMLLTCVNCVVFENGTEANVTASDRNFISACGDVFTKKQFVLESANYPLAYPENADCSYLIKGPYCPTYFQFQFLDFNVEQSPGCVKDRLEVDNLDALCGTKNGIKNYYSKTGALQVHFKSDATMSGRGYKILISRLPCNMNTNTTKITPEKPIVTNYIPATNSHQCCLNTYNSKIMLITSPNFPYTVNSPIECVYKIQKHNNMVCRLRMEFIFFNLGQQKYNDCQEGHIEIDGKLICGCKANLKLISQFNEGEHDKVIRFKSSGLKRPFQTGFVIKVIQDECPKRYIPAKLLNNLNGTTGFHFYNDQKNKVAWPGHTQVTLKNRLHDINERTEILDDNVNTIESDNAVTHIYYFSYPEEDEVIPQKSYKDVEETSYVYTVNINYILPDSNDFNYCYNWHTYQFNNLYSTYNKNSLQCQNTNQGTNNYHPTEKNCVDLNYVKGYFKSPGYPLNYPSNVNICYRFRKQTGYCAIKVYVNDFQLEPSQDCNNAYLLWANGHKFCGDSLHNSIGTFDFTTSNHLEASFVSNRRSFYCQRGFYGTYEQVPCQDNNNYYPGITPYMHTTPKPYVYPTPAPTVKPTLPCDKIYQELNFDVEVYGNSYDRCVIMIKKANPKVCKVNLYLEVFNLQCSTESITINEMVYCGKLSGKLFTLDLEEGPQELIYRRLLNPGNSNLIFRIKGNQIRNSCPEVEPARITLQNLMILNTTNISKEPLINQSKIAFSMKNQHLNDICGIISNSTDSNISSSVCEELKFKNNVTYCSQINDNISYVPFSKVKTLDLNIRNNKTEKLEYQEIDCDNLVKYRR</sequence>
<dbReference type="PROSITE" id="PS01180">
    <property type="entry name" value="CUB"/>
    <property type="match status" value="3"/>
</dbReference>
<evidence type="ECO:0000313" key="6">
    <source>
        <dbReference type="EMBL" id="CAH0557161.1"/>
    </source>
</evidence>
<dbReference type="AlphaFoldDB" id="A0A9P0FHW8"/>
<protein>
    <recommendedName>
        <fullName evidence="5">CUB domain-containing protein</fullName>
    </recommendedName>
</protein>
<evidence type="ECO:0000256" key="1">
    <source>
        <dbReference type="ARBA" id="ARBA00022737"/>
    </source>
</evidence>
<organism evidence="6 7">
    <name type="scientific">Brassicogethes aeneus</name>
    <name type="common">Rape pollen beetle</name>
    <name type="synonym">Meligethes aeneus</name>
    <dbReference type="NCBI Taxonomy" id="1431903"/>
    <lineage>
        <taxon>Eukaryota</taxon>
        <taxon>Metazoa</taxon>
        <taxon>Ecdysozoa</taxon>
        <taxon>Arthropoda</taxon>
        <taxon>Hexapoda</taxon>
        <taxon>Insecta</taxon>
        <taxon>Pterygota</taxon>
        <taxon>Neoptera</taxon>
        <taxon>Endopterygota</taxon>
        <taxon>Coleoptera</taxon>
        <taxon>Polyphaga</taxon>
        <taxon>Cucujiformia</taxon>
        <taxon>Nitidulidae</taxon>
        <taxon>Meligethinae</taxon>
        <taxon>Brassicogethes</taxon>
    </lineage>
</organism>
<comment type="caution">
    <text evidence="3">Lacks conserved residue(s) required for the propagation of feature annotation.</text>
</comment>
<keyword evidence="4" id="KW-0732">Signal</keyword>
<reference evidence="6" key="1">
    <citation type="submission" date="2021-12" db="EMBL/GenBank/DDBJ databases">
        <authorList>
            <person name="King R."/>
        </authorList>
    </citation>
    <scope>NUCLEOTIDE SEQUENCE</scope>
</reference>
<feature type="domain" description="CUB" evidence="5">
    <location>
        <begin position="38"/>
        <end position="144"/>
    </location>
</feature>
<dbReference type="InterPro" id="IPR035914">
    <property type="entry name" value="Sperma_CUB_dom_sf"/>
</dbReference>
<dbReference type="EMBL" id="OV121136">
    <property type="protein sequence ID" value="CAH0557161.1"/>
    <property type="molecule type" value="Genomic_DNA"/>
</dbReference>
<dbReference type="Proteomes" id="UP001154078">
    <property type="component" value="Chromosome 5"/>
</dbReference>
<dbReference type="Pfam" id="PF00431">
    <property type="entry name" value="CUB"/>
    <property type="match status" value="2"/>
</dbReference>
<dbReference type="SUPFAM" id="SSF49854">
    <property type="entry name" value="Spermadhesin, CUB domain"/>
    <property type="match status" value="3"/>
</dbReference>
<gene>
    <name evidence="6" type="ORF">MELIAE_LOCUS7943</name>
</gene>
<feature type="chain" id="PRO_5040168526" description="CUB domain-containing protein" evidence="4">
    <location>
        <begin position="17"/>
        <end position="812"/>
    </location>
</feature>
<keyword evidence="7" id="KW-1185">Reference proteome</keyword>
<name>A0A9P0FHW8_BRAAE</name>
<evidence type="ECO:0000256" key="4">
    <source>
        <dbReference type="SAM" id="SignalP"/>
    </source>
</evidence>
<feature type="domain" description="CUB" evidence="5">
    <location>
        <begin position="175"/>
        <end position="239"/>
    </location>
</feature>
<proteinExistence type="predicted"/>